<evidence type="ECO:0000256" key="1">
    <source>
        <dbReference type="SAM" id="MobiDB-lite"/>
    </source>
</evidence>
<evidence type="ECO:0008006" key="4">
    <source>
        <dbReference type="Google" id="ProtNLM"/>
    </source>
</evidence>
<feature type="region of interest" description="Disordered" evidence="1">
    <location>
        <begin position="1"/>
        <end position="20"/>
    </location>
</feature>
<dbReference type="Proteomes" id="UP001187682">
    <property type="component" value="Unassembled WGS sequence"/>
</dbReference>
<organism evidence="2 3">
    <name type="scientific">Cephalotrichum gorgonifer</name>
    <dbReference type="NCBI Taxonomy" id="2041049"/>
    <lineage>
        <taxon>Eukaryota</taxon>
        <taxon>Fungi</taxon>
        <taxon>Dikarya</taxon>
        <taxon>Ascomycota</taxon>
        <taxon>Pezizomycotina</taxon>
        <taxon>Sordariomycetes</taxon>
        <taxon>Hypocreomycetidae</taxon>
        <taxon>Microascales</taxon>
        <taxon>Microascaceae</taxon>
        <taxon>Cephalotrichum</taxon>
    </lineage>
</organism>
<dbReference type="PANTHER" id="PTHR36848:SF2">
    <property type="entry name" value="SECRETED PROTEIN"/>
    <property type="match status" value="1"/>
</dbReference>
<proteinExistence type="predicted"/>
<sequence>MGHTDVNGGETFSGDVPPAEVPQGVLMGGDFMHELEMFGTPTLMAAVAGKIINKTTTPVEIPGYGTVELGLVNMDESTMVDITESVSSNGTTLDWEAPSGNSTWRIFTFWEHYTNQRSCAAGVNADTFLGNGSWIVDHFSKAGAKRTTDFWDDSILSDDEVAQMLSSVGNYAWEDSMEINAALYWTPDLPQRFKKLSGYNINTYLPVLFSMKNTWLGLFPPYGEVYAYGNKTLDGESIHQLDYRRALNDGYQDYLRHFVEWSHSLGLKYSAQPAYNLPLEMLDDIPLLDAPEGESLAFNDNIDVYRQFVGAAHLSGQNLVSTEVGAVHVAPYSQSVPELLARIRRSLAGGFTMNIIHGATYTGPYPNTTWPGYTTFNYQFTDMWSKRQPGWQHMNSIMDYIGRNQYLLSRGVPKVDLAFYLYAAPWPAQEAYSSPNLQNLGYTYDYLSGENLQSQDAAAEDGVISPNGPGYKALIISGQQTITVEAVEAIIGLSKAGVPIIIVGEAPSQSFPATQENLDAMEAAMSRLLSRPHVHSVDSAEGLPSLLESINVLPRAGLSCSSSVVSSVWRSDGEVDYLFLYNNGNGTADCHLSISLPKGGGRMAPYTMDAWTGSEEPLVNFNIEDNALTVEIDLRGQETSILAFKAESPPLLHVTSAKSGVVALKCSNNEVVAAISGPAVINTSRGPRSFQPELPPATNLTVWNITIEDWHAGEDPSDMSTEVTATEFPSHLLMPWTQFGDSFAAVSGVGLYNTSFVVPKTESDDVVLGGFLRLGPMTNTMRVYMDGAALPPLDPSRPEVDITPWLGSPGQSHELHVVVTSTLFNRVKASTADVITWGVVAAESQPLYESSAAQDHGLIGPVLVEWVALEPLNGLSC</sequence>
<dbReference type="InterPro" id="IPR053161">
    <property type="entry name" value="Ulvan_degrading_GH"/>
</dbReference>
<reference evidence="2" key="1">
    <citation type="submission" date="2018-03" db="EMBL/GenBank/DDBJ databases">
        <authorList>
            <person name="Guldener U."/>
        </authorList>
    </citation>
    <scope>NUCLEOTIDE SEQUENCE</scope>
</reference>
<dbReference type="Pfam" id="PF17132">
    <property type="entry name" value="Glyco_hydro_106"/>
    <property type="match status" value="1"/>
</dbReference>
<dbReference type="SUPFAM" id="SSF49785">
    <property type="entry name" value="Galactose-binding domain-like"/>
    <property type="match status" value="1"/>
</dbReference>
<keyword evidence="3" id="KW-1185">Reference proteome</keyword>
<accession>A0AAE8SW35</accession>
<evidence type="ECO:0000313" key="2">
    <source>
        <dbReference type="EMBL" id="SPO03179.1"/>
    </source>
</evidence>
<dbReference type="PANTHER" id="PTHR36848">
    <property type="entry name" value="DNA-BINDING PROTEIN (PUTATIVE SECRETED PROTEIN)-RELATED"/>
    <property type="match status" value="1"/>
</dbReference>
<gene>
    <name evidence="2" type="ORF">DNG_05861</name>
</gene>
<evidence type="ECO:0000313" key="3">
    <source>
        <dbReference type="Proteomes" id="UP001187682"/>
    </source>
</evidence>
<name>A0AAE8SW35_9PEZI</name>
<protein>
    <recommendedName>
        <fullName evidence="4">Secreted protein</fullName>
    </recommendedName>
</protein>
<dbReference type="EMBL" id="ONZQ02000007">
    <property type="protein sequence ID" value="SPO03179.1"/>
    <property type="molecule type" value="Genomic_DNA"/>
</dbReference>
<comment type="caution">
    <text evidence="2">The sequence shown here is derived from an EMBL/GenBank/DDBJ whole genome shotgun (WGS) entry which is preliminary data.</text>
</comment>
<dbReference type="AlphaFoldDB" id="A0AAE8SW35"/>
<dbReference type="InterPro" id="IPR008979">
    <property type="entry name" value="Galactose-bd-like_sf"/>
</dbReference>